<accession>A0A3M7P8A2</accession>
<dbReference type="EMBL" id="REGN01012470">
    <property type="protein sequence ID" value="RMZ95292.1"/>
    <property type="molecule type" value="Genomic_DNA"/>
</dbReference>
<proteinExistence type="predicted"/>
<dbReference type="Proteomes" id="UP000276133">
    <property type="component" value="Unassembled WGS sequence"/>
</dbReference>
<protein>
    <submittedName>
        <fullName evidence="1">Uncharacterized protein</fullName>
    </submittedName>
</protein>
<keyword evidence="2" id="KW-1185">Reference proteome</keyword>
<comment type="caution">
    <text evidence="1">The sequence shown here is derived from an EMBL/GenBank/DDBJ whole genome shotgun (WGS) entry which is preliminary data.</text>
</comment>
<gene>
    <name evidence="1" type="ORF">BpHYR1_031030</name>
</gene>
<evidence type="ECO:0000313" key="1">
    <source>
        <dbReference type="EMBL" id="RMZ95292.1"/>
    </source>
</evidence>
<name>A0A3M7P8A2_BRAPC</name>
<organism evidence="1 2">
    <name type="scientific">Brachionus plicatilis</name>
    <name type="common">Marine rotifer</name>
    <name type="synonym">Brachionus muelleri</name>
    <dbReference type="NCBI Taxonomy" id="10195"/>
    <lineage>
        <taxon>Eukaryota</taxon>
        <taxon>Metazoa</taxon>
        <taxon>Spiralia</taxon>
        <taxon>Gnathifera</taxon>
        <taxon>Rotifera</taxon>
        <taxon>Eurotatoria</taxon>
        <taxon>Monogononta</taxon>
        <taxon>Pseudotrocha</taxon>
        <taxon>Ploima</taxon>
        <taxon>Brachionidae</taxon>
        <taxon>Brachionus</taxon>
    </lineage>
</organism>
<sequence length="92" mass="10739">MSENTKNKKSTMLCLNENCIRNDNHYSKLISYQDKQRNENIHYIDILSGLSYNMNMLNLILFTDAVHYNKSGVDSMWVILLAIAELPPFLRN</sequence>
<reference evidence="1 2" key="1">
    <citation type="journal article" date="2018" name="Sci. Rep.">
        <title>Genomic signatures of local adaptation to the degree of environmental predictability in rotifers.</title>
        <authorList>
            <person name="Franch-Gras L."/>
            <person name="Hahn C."/>
            <person name="Garcia-Roger E.M."/>
            <person name="Carmona M.J."/>
            <person name="Serra M."/>
            <person name="Gomez A."/>
        </authorList>
    </citation>
    <scope>NUCLEOTIDE SEQUENCE [LARGE SCALE GENOMIC DNA]</scope>
    <source>
        <strain evidence="1">HYR1</strain>
    </source>
</reference>
<dbReference type="AlphaFoldDB" id="A0A3M7P8A2"/>
<evidence type="ECO:0000313" key="2">
    <source>
        <dbReference type="Proteomes" id="UP000276133"/>
    </source>
</evidence>